<dbReference type="SUPFAM" id="SSF54060">
    <property type="entry name" value="His-Me finger endonucleases"/>
    <property type="match status" value="1"/>
</dbReference>
<dbReference type="AlphaFoldDB" id="A0A0F9BZ37"/>
<sequence>MIDKQITVEEELIEWLEGTGRFESKAIRTVNGCWEWQGAMREGYGVILVDGRLKPAHQVSYELYVGPIPEGKELDHLCRNHPCVRPRHLEPVTRSENILRGNGPEVTRRRHKAVTHCPKGHEYTPENTYLYKHPKGYTLRDCRACTNERRQLVRLRGGK</sequence>
<comment type="caution">
    <text evidence="2">The sequence shown here is derived from an EMBL/GenBank/DDBJ whole genome shotgun (WGS) entry which is preliminary data.</text>
</comment>
<dbReference type="Gene3D" id="3.90.75.10">
    <property type="entry name" value="Homing Intron 3 (I-ppo) Encoded Endonuclease, Chain A"/>
    <property type="match status" value="1"/>
</dbReference>
<dbReference type="InterPro" id="IPR003615">
    <property type="entry name" value="HNH_nuc"/>
</dbReference>
<organism evidence="2">
    <name type="scientific">marine sediment metagenome</name>
    <dbReference type="NCBI Taxonomy" id="412755"/>
    <lineage>
        <taxon>unclassified sequences</taxon>
        <taxon>metagenomes</taxon>
        <taxon>ecological metagenomes</taxon>
    </lineage>
</organism>
<dbReference type="InterPro" id="IPR044925">
    <property type="entry name" value="His-Me_finger_sf"/>
</dbReference>
<dbReference type="InterPro" id="IPR044930">
    <property type="entry name" value="Homing_endonuclease_His-Me"/>
</dbReference>
<dbReference type="EMBL" id="LAZR01035572">
    <property type="protein sequence ID" value="KKL27149.1"/>
    <property type="molecule type" value="Genomic_DNA"/>
</dbReference>
<gene>
    <name evidence="2" type="ORF">LCGC14_2388060</name>
</gene>
<accession>A0A0F9BZ37</accession>
<feature type="domain" description="HNH nuclease" evidence="1">
    <location>
        <begin position="55"/>
        <end position="97"/>
    </location>
</feature>
<evidence type="ECO:0000313" key="2">
    <source>
        <dbReference type="EMBL" id="KKL27149.1"/>
    </source>
</evidence>
<reference evidence="2" key="1">
    <citation type="journal article" date="2015" name="Nature">
        <title>Complex archaea that bridge the gap between prokaryotes and eukaryotes.</title>
        <authorList>
            <person name="Spang A."/>
            <person name="Saw J.H."/>
            <person name="Jorgensen S.L."/>
            <person name="Zaremba-Niedzwiedzka K."/>
            <person name="Martijn J."/>
            <person name="Lind A.E."/>
            <person name="van Eijk R."/>
            <person name="Schleper C."/>
            <person name="Guy L."/>
            <person name="Ettema T.J."/>
        </authorList>
    </citation>
    <scope>NUCLEOTIDE SEQUENCE</scope>
</reference>
<proteinExistence type="predicted"/>
<protein>
    <recommendedName>
        <fullName evidence="1">HNH nuclease domain-containing protein</fullName>
    </recommendedName>
</protein>
<dbReference type="Pfam" id="PF13392">
    <property type="entry name" value="HNH_3"/>
    <property type="match status" value="1"/>
</dbReference>
<evidence type="ECO:0000259" key="1">
    <source>
        <dbReference type="Pfam" id="PF13392"/>
    </source>
</evidence>
<name>A0A0F9BZ37_9ZZZZ</name>
<dbReference type="GO" id="GO:0004519">
    <property type="term" value="F:endonuclease activity"/>
    <property type="evidence" value="ECO:0007669"/>
    <property type="project" value="InterPro"/>
</dbReference>